<proteinExistence type="predicted"/>
<evidence type="ECO:0000313" key="2">
    <source>
        <dbReference type="EMBL" id="KAJ9170757.1"/>
    </source>
</evidence>
<evidence type="ECO:0000256" key="1">
    <source>
        <dbReference type="SAM" id="Phobius"/>
    </source>
</evidence>
<keyword evidence="1" id="KW-0472">Membrane</keyword>
<feature type="transmembrane region" description="Helical" evidence="1">
    <location>
        <begin position="36"/>
        <end position="57"/>
    </location>
</feature>
<keyword evidence="1" id="KW-0812">Transmembrane</keyword>
<comment type="caution">
    <text evidence="2">The sequence shown here is derived from an EMBL/GenBank/DDBJ whole genome shotgun (WGS) entry which is preliminary data.</text>
</comment>
<evidence type="ECO:0000313" key="3">
    <source>
        <dbReference type="Proteomes" id="UP001174677"/>
    </source>
</evidence>
<feature type="transmembrane region" description="Helical" evidence="1">
    <location>
        <begin position="7"/>
        <end position="24"/>
    </location>
</feature>
<gene>
    <name evidence="2" type="ORF">P3X46_018837</name>
</gene>
<keyword evidence="3" id="KW-1185">Reference proteome</keyword>
<dbReference type="EMBL" id="JARPOI010000010">
    <property type="protein sequence ID" value="KAJ9170757.1"/>
    <property type="molecule type" value="Genomic_DNA"/>
</dbReference>
<sequence length="59" mass="6550">MAAKSEAIPLFLVPVSSLFLNFKFSGRVQVKDSLLGLFWLDGNISLFWISLVSLDFISA</sequence>
<keyword evidence="1" id="KW-1133">Transmembrane helix</keyword>
<name>A0ABQ9LU49_HEVBR</name>
<organism evidence="2 3">
    <name type="scientific">Hevea brasiliensis</name>
    <name type="common">Para rubber tree</name>
    <name type="synonym">Siphonia brasiliensis</name>
    <dbReference type="NCBI Taxonomy" id="3981"/>
    <lineage>
        <taxon>Eukaryota</taxon>
        <taxon>Viridiplantae</taxon>
        <taxon>Streptophyta</taxon>
        <taxon>Embryophyta</taxon>
        <taxon>Tracheophyta</taxon>
        <taxon>Spermatophyta</taxon>
        <taxon>Magnoliopsida</taxon>
        <taxon>eudicotyledons</taxon>
        <taxon>Gunneridae</taxon>
        <taxon>Pentapetalae</taxon>
        <taxon>rosids</taxon>
        <taxon>fabids</taxon>
        <taxon>Malpighiales</taxon>
        <taxon>Euphorbiaceae</taxon>
        <taxon>Crotonoideae</taxon>
        <taxon>Micrandreae</taxon>
        <taxon>Hevea</taxon>
    </lineage>
</organism>
<reference evidence="2 3" key="1">
    <citation type="journal article" date="2023" name="Plant Biotechnol. J.">
        <title>Chromosome-level wild Hevea brasiliensis genome provides new tools for genomic-assisted breeding and valuable loci to elevate rubber yield.</title>
        <authorList>
            <person name="Cheng H."/>
            <person name="Song X."/>
            <person name="Hu Y."/>
            <person name="Wu T."/>
            <person name="Yang Q."/>
            <person name="An Z."/>
            <person name="Feng S."/>
            <person name="Deng Z."/>
            <person name="Wu W."/>
            <person name="Zeng X."/>
            <person name="Tu M."/>
            <person name="Wang X."/>
            <person name="Huang H."/>
        </authorList>
    </citation>
    <scope>NUCLEOTIDE SEQUENCE [LARGE SCALE GENOMIC DNA]</scope>
    <source>
        <strain evidence="2">MT/VB/25A 57/8</strain>
    </source>
</reference>
<protein>
    <submittedName>
        <fullName evidence="2">Uncharacterized protein</fullName>
    </submittedName>
</protein>
<dbReference type="Proteomes" id="UP001174677">
    <property type="component" value="Chromosome 10"/>
</dbReference>
<accession>A0ABQ9LU49</accession>